<dbReference type="AlphaFoldDB" id="A0A9W6FE89"/>
<dbReference type="RefSeq" id="WP_281844365.1">
    <property type="nucleotide sequence ID" value="NZ_BSCH01000002.1"/>
</dbReference>
<sequence length="134" mass="15412">MRTFIDDYLIERNFVFNPDQVLVTEETIKGSIVHCYETLDMIDQNLVSKGVSKLSSLVELANLSSIIGNLLGAGYADYSHGFYRRNRPHTYPDLIATNDRSIMIKLNALLIFLEIFLLFVCRQSQLTLAEHFHR</sequence>
<reference evidence="1" key="3">
    <citation type="journal article" date="2023" name="Int. J. Syst. Evol. Microbiol.">
        <title>Sellimonas catena sp. nov., isolated from human faeces.</title>
        <authorList>
            <person name="Hisatomi A."/>
            <person name="Ohkuma M."/>
            <person name="Sakamoto M."/>
        </authorList>
    </citation>
    <scope>NUCLEOTIDE SEQUENCE</scope>
    <source>
        <strain evidence="1">18CBH55</strain>
    </source>
</reference>
<comment type="caution">
    <text evidence="1">The sequence shown here is derived from an EMBL/GenBank/DDBJ whole genome shotgun (WGS) entry which is preliminary data.</text>
</comment>
<reference evidence="1" key="1">
    <citation type="submission" date="2022-11" db="EMBL/GenBank/DDBJ databases">
        <title>Draft genome sequence of Sellimonas catena strain 18CBH55.</title>
        <authorList>
            <person name="Hisatomi A."/>
            <person name="Ohkuma M."/>
            <person name="Sakamoto M."/>
        </authorList>
    </citation>
    <scope>NUCLEOTIDE SEQUENCE</scope>
    <source>
        <strain evidence="1">18CBH55</strain>
    </source>
</reference>
<gene>
    <name evidence="1" type="ORF">Selli2_03650</name>
</gene>
<evidence type="ECO:0000313" key="1">
    <source>
        <dbReference type="EMBL" id="GLG88939.1"/>
    </source>
</evidence>
<organism evidence="1 2">
    <name type="scientific">Sellimonas catena</name>
    <dbReference type="NCBI Taxonomy" id="2994035"/>
    <lineage>
        <taxon>Bacteria</taxon>
        <taxon>Bacillati</taxon>
        <taxon>Bacillota</taxon>
        <taxon>Clostridia</taxon>
        <taxon>Lachnospirales</taxon>
        <taxon>Lachnospiraceae</taxon>
        <taxon>Sellimonas</taxon>
    </lineage>
</organism>
<proteinExistence type="predicted"/>
<dbReference type="EMBL" id="BSCH01000002">
    <property type="protein sequence ID" value="GLG88939.1"/>
    <property type="molecule type" value="Genomic_DNA"/>
</dbReference>
<evidence type="ECO:0000313" key="2">
    <source>
        <dbReference type="Proteomes" id="UP001145094"/>
    </source>
</evidence>
<name>A0A9W6FE89_9FIRM</name>
<reference evidence="1" key="2">
    <citation type="submission" date="2022-11" db="EMBL/GenBank/DDBJ databases">
        <title>Draft genome sequence of Sellimonas catena strain 18CBH55.</title>
        <authorList>
            <person name="Atsushi H."/>
            <person name="Moriya O."/>
            <person name="Mitsuo S."/>
        </authorList>
    </citation>
    <scope>NUCLEOTIDE SEQUENCE</scope>
    <source>
        <strain evidence="1">18CBH55</strain>
    </source>
</reference>
<dbReference type="Proteomes" id="UP001145094">
    <property type="component" value="Unassembled WGS sequence"/>
</dbReference>
<protein>
    <submittedName>
        <fullName evidence="1">Uncharacterized protein</fullName>
    </submittedName>
</protein>
<accession>A0A9W6FE89</accession>